<name>A0A6H5G4G5_9HEMI</name>
<evidence type="ECO:0000256" key="1">
    <source>
        <dbReference type="SAM" id="MobiDB-lite"/>
    </source>
</evidence>
<feature type="compositionally biased region" description="Basic and acidic residues" evidence="1">
    <location>
        <begin position="76"/>
        <end position="88"/>
    </location>
</feature>
<evidence type="ECO:0000313" key="4">
    <source>
        <dbReference type="Proteomes" id="UP000479000"/>
    </source>
</evidence>
<feature type="region of interest" description="Disordered" evidence="1">
    <location>
        <begin position="53"/>
        <end position="94"/>
    </location>
</feature>
<accession>A0A6H5G4G5</accession>
<dbReference type="EMBL" id="CADCXU010005782">
    <property type="protein sequence ID" value="CAA9997416.1"/>
    <property type="molecule type" value="Genomic_DNA"/>
</dbReference>
<dbReference type="AlphaFoldDB" id="A0A6H5G4G5"/>
<reference evidence="2 4" key="1">
    <citation type="submission" date="2020-02" db="EMBL/GenBank/DDBJ databases">
        <authorList>
            <person name="Ferguson B K."/>
        </authorList>
    </citation>
    <scope>NUCLEOTIDE SEQUENCE [LARGE SCALE GENOMIC DNA]</scope>
</reference>
<dbReference type="EMBL" id="CADCXU010005779">
    <property type="protein sequence ID" value="CAA9997413.1"/>
    <property type="molecule type" value="Genomic_DNA"/>
</dbReference>
<gene>
    <name evidence="2" type="ORF">NTEN_LOCUS3715</name>
    <name evidence="3" type="ORF">NTEN_LOCUS3718</name>
</gene>
<evidence type="ECO:0000313" key="2">
    <source>
        <dbReference type="EMBL" id="CAA9997413.1"/>
    </source>
</evidence>
<organism evidence="2 4">
    <name type="scientific">Nesidiocoris tenuis</name>
    <dbReference type="NCBI Taxonomy" id="355587"/>
    <lineage>
        <taxon>Eukaryota</taxon>
        <taxon>Metazoa</taxon>
        <taxon>Ecdysozoa</taxon>
        <taxon>Arthropoda</taxon>
        <taxon>Hexapoda</taxon>
        <taxon>Insecta</taxon>
        <taxon>Pterygota</taxon>
        <taxon>Neoptera</taxon>
        <taxon>Paraneoptera</taxon>
        <taxon>Hemiptera</taxon>
        <taxon>Heteroptera</taxon>
        <taxon>Panheteroptera</taxon>
        <taxon>Cimicomorpha</taxon>
        <taxon>Miridae</taxon>
        <taxon>Dicyphina</taxon>
        <taxon>Nesidiocoris</taxon>
    </lineage>
</organism>
<feature type="non-terminal residue" evidence="2">
    <location>
        <position position="94"/>
    </location>
</feature>
<sequence>MGAHTVTLWTPETPGTSVQNHHISRSMLVSNWQERRLVCAQVKKTLTPEFASLASPRVPTETGETDRPIGPCSGKNGREKMPIPDDVRWGVSVR</sequence>
<dbReference type="Proteomes" id="UP000479000">
    <property type="component" value="Unassembled WGS sequence"/>
</dbReference>
<evidence type="ECO:0000313" key="3">
    <source>
        <dbReference type="EMBL" id="CAA9997416.1"/>
    </source>
</evidence>
<proteinExistence type="predicted"/>
<keyword evidence="4" id="KW-1185">Reference proteome</keyword>
<protein>
    <submittedName>
        <fullName evidence="2">Uncharacterized protein</fullName>
    </submittedName>
</protein>